<dbReference type="Proteomes" id="UP000198341">
    <property type="component" value="Chromosome 18"/>
</dbReference>
<gene>
    <name evidence="2" type="ordered locus">Bathy18g00170</name>
</gene>
<feature type="compositionally biased region" description="Acidic residues" evidence="1">
    <location>
        <begin position="1"/>
        <end position="12"/>
    </location>
</feature>
<keyword evidence="3" id="KW-1185">Reference proteome</keyword>
<organism evidence="2 3">
    <name type="scientific">Bathycoccus prasinos</name>
    <dbReference type="NCBI Taxonomy" id="41875"/>
    <lineage>
        <taxon>Eukaryota</taxon>
        <taxon>Viridiplantae</taxon>
        <taxon>Chlorophyta</taxon>
        <taxon>Mamiellophyceae</taxon>
        <taxon>Mamiellales</taxon>
        <taxon>Bathycoccaceae</taxon>
        <taxon>Bathycoccus</taxon>
    </lineage>
</organism>
<sequence>MDDDDDDEEEEVFNPIERFQQSREKEETSKASGSSHQSHQSSSDEKKGVKKLKFVIRPKEEKTAAATGATDDEKEEGKGRSTVQSTREMFEKFSLKPPPGFSSNKATTPFSSSSSKKKEKKEEKEEKVEEERNEGWLTHGNDAWQETRGHEEESEREEKYVDELTHTAKKKYGKYAFVEEASSPSGILSDLQVAEPLEFDSVKTKERTNKSDSSSNRNNNNNNNKRKEEEVDVSESCLLESSMENDPFKIDDEFDDVRKLEIRNANRARSPPNEDQVAHARVLVQSGIVKFNLNDLRGALCDFQNACVLLRDNYHSGDIAFAKAKTHLVAAFLILKCEENKGNVDLCAKLARTLATVTYMADESVFGGFSQQFLLSPKLICRCLRFASAKNFHAKYYLAAKEYLEILLKPFFCADPNTEAALNGMKTQCENAEKQQHGTTRKVDEMESQKRARDIIDELFEAARGG</sequence>
<feature type="compositionally biased region" description="Low complexity" evidence="1">
    <location>
        <begin position="32"/>
        <end position="41"/>
    </location>
</feature>
<evidence type="ECO:0000313" key="3">
    <source>
        <dbReference type="Proteomes" id="UP000198341"/>
    </source>
</evidence>
<feature type="compositionally biased region" description="Polar residues" evidence="1">
    <location>
        <begin position="101"/>
        <end position="110"/>
    </location>
</feature>
<proteinExistence type="predicted"/>
<feature type="compositionally biased region" description="Low complexity" evidence="1">
    <location>
        <begin position="211"/>
        <end position="223"/>
    </location>
</feature>
<feature type="compositionally biased region" description="Basic and acidic residues" evidence="1">
    <location>
        <begin position="200"/>
        <end position="210"/>
    </location>
</feature>
<protein>
    <submittedName>
        <fullName evidence="2">Uncharacterized protein</fullName>
    </submittedName>
</protein>
<dbReference type="GeneID" id="19010813"/>
<name>K8EQV4_9CHLO</name>
<feature type="compositionally biased region" description="Basic and acidic residues" evidence="1">
    <location>
        <begin position="120"/>
        <end position="134"/>
    </location>
</feature>
<feature type="region of interest" description="Disordered" evidence="1">
    <location>
        <begin position="199"/>
        <end position="235"/>
    </location>
</feature>
<evidence type="ECO:0000256" key="1">
    <source>
        <dbReference type="SAM" id="MobiDB-lite"/>
    </source>
</evidence>
<accession>K8EQV4</accession>
<dbReference type="KEGG" id="bpg:Bathy18g00170"/>
<dbReference type="RefSeq" id="XP_007508156.1">
    <property type="nucleotide sequence ID" value="XM_007508094.1"/>
</dbReference>
<dbReference type="AlphaFoldDB" id="K8EQV4"/>
<dbReference type="EMBL" id="FO082261">
    <property type="protein sequence ID" value="CCO20647.1"/>
    <property type="molecule type" value="Genomic_DNA"/>
</dbReference>
<feature type="region of interest" description="Disordered" evidence="1">
    <location>
        <begin position="1"/>
        <end position="160"/>
    </location>
</feature>
<evidence type="ECO:0000313" key="2">
    <source>
        <dbReference type="EMBL" id="CCO20647.1"/>
    </source>
</evidence>
<reference evidence="2 3" key="1">
    <citation type="submission" date="2011-10" db="EMBL/GenBank/DDBJ databases">
        <authorList>
            <person name="Genoscope - CEA"/>
        </authorList>
    </citation>
    <scope>NUCLEOTIDE SEQUENCE [LARGE SCALE GENOMIC DNA]</scope>
    <source>
        <strain evidence="2 3">RCC 1105</strain>
    </source>
</reference>
<feature type="compositionally biased region" description="Basic and acidic residues" evidence="1">
    <location>
        <begin position="145"/>
        <end position="160"/>
    </location>
</feature>
<feature type="compositionally biased region" description="Basic and acidic residues" evidence="1">
    <location>
        <begin position="20"/>
        <end position="29"/>
    </location>
</feature>